<protein>
    <submittedName>
        <fullName evidence="2">Uncharacterized protein</fullName>
    </submittedName>
</protein>
<feature type="compositionally biased region" description="Basic and acidic residues" evidence="1">
    <location>
        <begin position="44"/>
        <end position="73"/>
    </location>
</feature>
<accession>A0A9E7KL64</accession>
<evidence type="ECO:0000256" key="1">
    <source>
        <dbReference type="SAM" id="MobiDB-lite"/>
    </source>
</evidence>
<organism evidence="2 3">
    <name type="scientific">Musa troglodytarum</name>
    <name type="common">fe'i banana</name>
    <dbReference type="NCBI Taxonomy" id="320322"/>
    <lineage>
        <taxon>Eukaryota</taxon>
        <taxon>Viridiplantae</taxon>
        <taxon>Streptophyta</taxon>
        <taxon>Embryophyta</taxon>
        <taxon>Tracheophyta</taxon>
        <taxon>Spermatophyta</taxon>
        <taxon>Magnoliopsida</taxon>
        <taxon>Liliopsida</taxon>
        <taxon>Zingiberales</taxon>
        <taxon>Musaceae</taxon>
        <taxon>Musa</taxon>
    </lineage>
</organism>
<name>A0A9E7KL64_9LILI</name>
<keyword evidence="3" id="KW-1185">Reference proteome</keyword>
<evidence type="ECO:0000313" key="2">
    <source>
        <dbReference type="EMBL" id="URE21396.1"/>
    </source>
</evidence>
<reference evidence="2" key="1">
    <citation type="submission" date="2022-05" db="EMBL/GenBank/DDBJ databases">
        <title>The Musa troglodytarum L. genome provides insights into the mechanism of non-climacteric behaviour and enrichment of carotenoids.</title>
        <authorList>
            <person name="Wang J."/>
        </authorList>
    </citation>
    <scope>NUCLEOTIDE SEQUENCE</scope>
    <source>
        <tissue evidence="2">Leaf</tissue>
    </source>
</reference>
<dbReference type="AlphaFoldDB" id="A0A9E7KL64"/>
<sequence length="122" mass="13088">MPAQKRPLPPPTPPPDHQLPPSDESPPADPPPPPSSPPPPAAQHEQEQGREEDGGGEGDAEKEPLEVPREHDGMASGRGSLYLSLVPPTGSRSHCHLPLRILMAEMPAANRPMKKTRSTMKP</sequence>
<dbReference type="EMBL" id="CP097509">
    <property type="protein sequence ID" value="URE21396.1"/>
    <property type="molecule type" value="Genomic_DNA"/>
</dbReference>
<proteinExistence type="predicted"/>
<feature type="compositionally biased region" description="Pro residues" evidence="1">
    <location>
        <begin position="7"/>
        <end position="41"/>
    </location>
</feature>
<evidence type="ECO:0000313" key="3">
    <source>
        <dbReference type="Proteomes" id="UP001055439"/>
    </source>
</evidence>
<feature type="region of interest" description="Disordered" evidence="1">
    <location>
        <begin position="1"/>
        <end position="93"/>
    </location>
</feature>
<gene>
    <name evidence="2" type="ORF">MUK42_11040</name>
</gene>
<dbReference type="Proteomes" id="UP001055439">
    <property type="component" value="Chromosome 7"/>
</dbReference>